<dbReference type="Gene3D" id="1.10.150.390">
    <property type="match status" value="1"/>
</dbReference>
<dbReference type="PANTHER" id="PTHR19376:SF68">
    <property type="entry name" value="DNA-DIRECTED RNA POLYMERASE SUBUNIT BETA"/>
    <property type="match status" value="1"/>
</dbReference>
<evidence type="ECO:0000256" key="6">
    <source>
        <dbReference type="ARBA" id="ARBA00022833"/>
    </source>
</evidence>
<evidence type="ECO:0000313" key="12">
    <source>
        <dbReference type="EMBL" id="QJE70512.1"/>
    </source>
</evidence>
<geneLocation type="chloroplast" evidence="12"/>
<dbReference type="InterPro" id="IPR007081">
    <property type="entry name" value="RNA_pol_Rpb1_5"/>
</dbReference>
<comment type="subcellular location">
    <subcellularLocation>
        <location evidence="8">Plastid</location>
        <location evidence="8">Chloroplast</location>
    </subcellularLocation>
</comment>
<dbReference type="EC" id="2.7.7.6" evidence="8"/>
<keyword evidence="1 8" id="KW-0240">DNA-directed RNA polymerase</keyword>
<evidence type="ECO:0000256" key="5">
    <source>
        <dbReference type="ARBA" id="ARBA00022723"/>
    </source>
</evidence>
<keyword evidence="4 8" id="KW-0548">Nucleotidyltransferase</keyword>
<keyword evidence="12" id="KW-0150">Chloroplast</keyword>
<keyword evidence="2 12" id="KW-0934">Plastid</keyword>
<accession>A0A6M3U931</accession>
<dbReference type="GO" id="GO:0000428">
    <property type="term" value="C:DNA-directed RNA polymerase complex"/>
    <property type="evidence" value="ECO:0007669"/>
    <property type="project" value="UniProtKB-KW"/>
</dbReference>
<keyword evidence="5 8" id="KW-0479">Metal-binding</keyword>
<keyword evidence="6 8" id="KW-0862">Zinc</keyword>
<evidence type="ECO:0000259" key="10">
    <source>
        <dbReference type="Pfam" id="PF04998"/>
    </source>
</evidence>
<organism evidence="12">
    <name type="scientific">Chaetophoropsis pisiformis</name>
    <dbReference type="NCBI Taxonomy" id="1675661"/>
    <lineage>
        <taxon>Eukaryota</taxon>
        <taxon>Viridiplantae</taxon>
        <taxon>Chlorophyta</taxon>
        <taxon>core chlorophytes</taxon>
        <taxon>Chlorophyceae</taxon>
        <taxon>OCC clade</taxon>
        <taxon>Chaetophorales</taxon>
        <taxon>Chaetophoraceae</taxon>
        <taxon>Chaetophoropsis</taxon>
    </lineage>
</organism>
<keyword evidence="3 8" id="KW-0808">Transferase</keyword>
<feature type="region of interest" description="Disordered" evidence="9">
    <location>
        <begin position="1828"/>
        <end position="1872"/>
    </location>
</feature>
<comment type="similarity">
    <text evidence="8">Belongs to the RNA polymerase beta' chain family. RpoC2 subfamily.</text>
</comment>
<gene>
    <name evidence="8 12" type="primary">rpoC2</name>
</gene>
<dbReference type="GO" id="GO:0006351">
    <property type="term" value="P:DNA-templated transcription"/>
    <property type="evidence" value="ECO:0007669"/>
    <property type="project" value="UniProtKB-UniRule"/>
</dbReference>
<sequence length="2623" mass="301940">MNSKYLRRLDVKRKGNNRTAFCSSSFASLVYSKLNKGTLKLQRHVLTFSNGKSVSDPLRTNSQIFLNLAFNKGTLKNFVFWCFVNYGQSKTIKILEKLQLIGFSYATKAGISLSIDDLKIPPIKAMLLTDAEKSVEAGLLGYKKAQLTGLERFQRIIETWHKTSESLKDEMIEYFRKTDTLNPVYMMAFSGARGNISQVRQLVSMRGLMSDPQGKILSFPIQSNFREGLTLTEYVISCYGARKGVVDTALRTANAGYLTRRLVDVAQHVIVLNFDCGTKKGFYLTEMTTFNKTLYPLRQRLIGRVLAADIYNFKPSVTKKRIKASGFEEIVARRNQEISEPLAQKIAKLTNKVFIRSPLTCGTPRLVCQLCYGWSLSEGYLVSIGEAVGIIAAQSIGEPGTQLTMRTFHTGGVFSGEMFDQLIAPYDAIINYSAPVPGTLIRTTQGKIAFLIKGEGELSICKSDAYLSQKKSFRLPPYTVLFQRNNEKVLKDQLIAELAFLSSKITQKSETAEFIVKSELEGQIYSGSINIVEKYSNYNDMITQSKDWGTVWLLSGKICQLPLNSAFFALPGDLVDETSVLSEVKWFVPVKTLLDTNSVIKPLKKERYYDFSFNKNKWSYKRNLENLTSLFNVKIEKGSSLTQFERGGLPPAFPRKSKLSFVLQGAKEKLQSSSLPHLKNSLVTFQKKIINRNNPINSERSLLFKLNMKLKSVESSTGKVVLSSLNLVKTSPKFKRFNVKSNLSSSSSEPNTFPVYPAQKIQQRDQSKSEHFFSIKNKINISLPVLLLNVDNISYKNFGYFFSFFQEKLSGLVEENNFCSLGDFSSQKPSLKKWFRVCNQFMPGEKNPQEKLLVSKISFLDSSTDLFFVPKLLEQRTNFWQNTYGPNETAKEEEQYLFSSSTPTFNIKYQNRRSKDLFHWFPKRYLSSKGGICIYSFNYDTLTHYSNLLNNLKHFNGVCLEKSFDFINPSFTLATKNLRFFHPMKSGGKKKRNFVPFLLPLLATRNDFRSGTSRKWEKKAELFGTKIGTIGVKQTQSHDRSQQKCWEQKCLDQKVLPAKNLNSLKSKVLARILWVNQHCSTTKIYTVKIVNKIRSKHTMQKSTIFALPKSKRFGFSEAHVKRKEAKSSSIIRLTGTGLLKGSGTIEKLGEIKTKLSPSFKTKNSACKFLSEKNVFFSINKKNNFQFQVNSSKKRKSLDPKMGSAAAKKIGDTDKGTFLSPKELNNPGSTRTSQFGFSLQSLDNNIFIYKMKNLVSSIFLHKKMLFPGQKLVDDVSFDSSLVYVQCFPERYLHENKKCQMRAKIEVGASSQNKIIFSPVASAANCCSAHARWEDRREHCNNLQKKVNVPNEKINFCVKKLILNKSRRFKTITSSTSNVLFQAQQPSNFILLIRKIREYPVYQQNYYKKILYQSQKNSSFNFKSKVCNKIDKSNYQNQLLNKQYPSLRLLEKFSKLDLVLDMSYKGLKNSRIRNFTNNLINFNFYRKLELLKKFQFGYFPLKQLQFVENRAALFLLNSENANFTRSLEKSKLPFNFSNSFYKEGSPFIFSFFYRNSRKKTGSFNFFHRNSFLTSSHIGFVTKSSIQLLTCKLSAGQIISLKPKKKKLFKYNSFQESTLKATLKANVKSLILGISRSYRKVSKSIQLRVFNEQTRKNSYSLEILHNYCDQTLLTLIHYQNNIFKHWKIEKRGVEKSYAFKTQIGCWLKKSTKKSRFFLWNKRLSMTISTFSKNNFTNFVKDKVSKGSHTPIFSENNQTVFSPIQKGITQENNFTEDLRNFTNLSNLEKAFALSEGPPVNNYSWISSSNGNGTGPEQKSTQPFFEETNFPISLNRPSQNQNDFATNLGKQGKRRDQNDNVKRIFSPPSYFPPRTQIEDSKSLTNKKTEYYKNHFLNCFAFFKFLDKKMQNNLKSEKSNNNDDDWTKFSKNGDGGFSKTKLANVNLESIENHFLKIQLIAQIKNRPFLNKEKNFTKYLGKLASKRDKAPFPRKEGNLRLHKSERLDKQGQLILSSTFNHVFEEYLPRKKRTTVYSFDNLKLSTNKMSQVSWESNCYFNYDQKAHFPYFFKPSLINSYFVKRSGSINTKNLTMIESNEFYHPDLNQNKLNKRVQFLGLQYPENGLYSKYQHFDFGPSFLNKTRTFKNYDLFSQFLSIFHKSSGFKNKKNLKIKNFTLKNLTEFVFPSNHDFLLLSIFFQQPCLYAFFSSQVAFGHNELMLENPYLKLSKKGLKTQMAFNSVFYSERAQGNAPSELVLTSYLSPFKGEILLHENFYWSQNTQRNRYLFLTKTDQISFYSANYLTEKKKFENISKTQSKFRVKSVLLEKSTFSKLDNKNLGFFLEEQFPNKLFYGQKKAIGQFINQGDCLKLNSENSIISSESGILIHYNKFKITLRKAQSFFLSPNCIFHYAHGDLVEKNKSILSLPYQQLKTGDIVQGIPKVEQLLEARSTFKGKEEEDNLHTLLIYVFELYKKKFSLKLSVRKTFAFIQLILVNSVQRIYRSQGVNISDKHLEVIVKQMTNKVQITSRGDSSFFRGEYVDLYIVETWNSLHPKLKKICYKPILLGISRSSLEVNSFLSAASFQHTKKVLSRSAFKTNIDFLNGLKENVIIGNLISAGTGILTTNPIKQ</sequence>
<dbReference type="InterPro" id="IPR038120">
    <property type="entry name" value="Rpb1_funnel_sf"/>
</dbReference>
<dbReference type="SUPFAM" id="SSF64484">
    <property type="entry name" value="beta and beta-prime subunits of DNA dependent RNA-polymerase"/>
    <property type="match status" value="1"/>
</dbReference>
<dbReference type="GO" id="GO:0003677">
    <property type="term" value="F:DNA binding"/>
    <property type="evidence" value="ECO:0007669"/>
    <property type="project" value="UniProtKB-UniRule"/>
</dbReference>
<dbReference type="Gene3D" id="1.10.274.100">
    <property type="entry name" value="RNA polymerase Rpb1, domain 3"/>
    <property type="match status" value="1"/>
</dbReference>
<evidence type="ECO:0000256" key="9">
    <source>
        <dbReference type="SAM" id="MobiDB-lite"/>
    </source>
</evidence>
<reference evidence="12" key="1">
    <citation type="submission" date="2019-11" db="EMBL/GenBank/DDBJ databases">
        <title>The Chloroplast Genome of the Green Alga chaetophora pisiformis.</title>
        <authorList>
            <person name="Liu B."/>
        </authorList>
    </citation>
    <scope>NUCLEOTIDE SEQUENCE</scope>
    <source>
        <strain evidence="12">FACHB-2289</strain>
    </source>
</reference>
<evidence type="ECO:0000256" key="8">
    <source>
        <dbReference type="HAMAP-Rule" id="MF_01324"/>
    </source>
</evidence>
<evidence type="ECO:0000256" key="4">
    <source>
        <dbReference type="ARBA" id="ARBA00022695"/>
    </source>
</evidence>
<evidence type="ECO:0000256" key="1">
    <source>
        <dbReference type="ARBA" id="ARBA00022478"/>
    </source>
</evidence>
<dbReference type="HAMAP" id="MF_01324">
    <property type="entry name" value="RNApol_bact_RpoC2"/>
    <property type="match status" value="1"/>
</dbReference>
<dbReference type="CDD" id="cd02655">
    <property type="entry name" value="RNAP_beta'_C"/>
    <property type="match status" value="1"/>
</dbReference>
<feature type="binding site" evidence="8">
    <location>
        <position position="276"/>
    </location>
    <ligand>
        <name>Zn(2+)</name>
        <dbReference type="ChEBI" id="CHEBI:29105"/>
    </ligand>
</feature>
<dbReference type="PANTHER" id="PTHR19376">
    <property type="entry name" value="DNA-DIRECTED RNA POLYMERASE"/>
    <property type="match status" value="1"/>
</dbReference>
<evidence type="ECO:0000256" key="2">
    <source>
        <dbReference type="ARBA" id="ARBA00022640"/>
    </source>
</evidence>
<protein>
    <recommendedName>
        <fullName evidence="8">DNA-directed RNA polymerase subunit beta''</fullName>
        <ecNumber evidence="8">2.7.7.6</ecNumber>
    </recommendedName>
    <alternativeName>
        <fullName evidence="8">PEP</fullName>
    </alternativeName>
    <alternativeName>
        <fullName evidence="8">Plastid-encoded RNA polymerase subunit beta''</fullName>
        <shortName evidence="8">RNA polymerase subunit beta''</shortName>
    </alternativeName>
</protein>
<dbReference type="InterPro" id="IPR042102">
    <property type="entry name" value="RNA_pol_Rpb1_3_sf"/>
</dbReference>
<keyword evidence="7 8" id="KW-0804">Transcription</keyword>
<dbReference type="Pfam" id="PF04998">
    <property type="entry name" value="RNA_pol_Rpb1_5"/>
    <property type="match status" value="2"/>
</dbReference>
<dbReference type="Gene3D" id="1.10.1790.20">
    <property type="match status" value="1"/>
</dbReference>
<dbReference type="InterPro" id="IPR012756">
    <property type="entry name" value="DNA-dir_RpoC2_beta_pp"/>
</dbReference>
<evidence type="ECO:0000256" key="7">
    <source>
        <dbReference type="ARBA" id="ARBA00023163"/>
    </source>
</evidence>
<feature type="domain" description="RNA polymerase Rpb1" evidence="10">
    <location>
        <begin position="2484"/>
        <end position="2560"/>
    </location>
</feature>
<dbReference type="GO" id="GO:0003899">
    <property type="term" value="F:DNA-directed RNA polymerase activity"/>
    <property type="evidence" value="ECO:0007669"/>
    <property type="project" value="UniProtKB-UniRule"/>
</dbReference>
<name>A0A6M3U931_9CHLO</name>
<feature type="binding site" evidence="8">
    <location>
        <position position="368"/>
    </location>
    <ligand>
        <name>Zn(2+)</name>
        <dbReference type="ChEBI" id="CHEBI:29105"/>
    </ligand>
</feature>
<comment type="subunit">
    <text evidence="8">In plastids the minimal PEP RNA polymerase catalytic core is composed of four subunits: alpha, beta, beta', and beta''. When a (nuclear-encoded) sigma factor is associated with the core the holoenzyme is formed, which can initiate transcription.</text>
</comment>
<dbReference type="InterPro" id="IPR045867">
    <property type="entry name" value="DNA-dir_RpoC_beta_prime"/>
</dbReference>
<feature type="domain" description="RNA polymerase Rpb1" evidence="11">
    <location>
        <begin position="150"/>
        <end position="217"/>
    </location>
</feature>
<comment type="catalytic activity">
    <reaction evidence="8">
        <text>RNA(n) + a ribonucleoside 5'-triphosphate = RNA(n+1) + diphosphate</text>
        <dbReference type="Rhea" id="RHEA:21248"/>
        <dbReference type="Rhea" id="RHEA-COMP:14527"/>
        <dbReference type="Rhea" id="RHEA-COMP:17342"/>
        <dbReference type="ChEBI" id="CHEBI:33019"/>
        <dbReference type="ChEBI" id="CHEBI:61557"/>
        <dbReference type="ChEBI" id="CHEBI:140395"/>
        <dbReference type="EC" id="2.7.7.6"/>
    </reaction>
</comment>
<dbReference type="EMBL" id="MN701164">
    <property type="protein sequence ID" value="QJE70512.1"/>
    <property type="molecule type" value="Genomic_DNA"/>
</dbReference>
<feature type="compositionally biased region" description="Polar residues" evidence="9">
    <location>
        <begin position="1828"/>
        <end position="1844"/>
    </location>
</feature>
<comment type="function">
    <text evidence="8">DNA-dependent RNA polymerase catalyzes the transcription of DNA into RNA using the four ribonucleoside triphosphates as substrates.</text>
</comment>
<evidence type="ECO:0000256" key="3">
    <source>
        <dbReference type="ARBA" id="ARBA00022679"/>
    </source>
</evidence>
<feature type="binding site" evidence="8">
    <location>
        <position position="371"/>
    </location>
    <ligand>
        <name>Zn(2+)</name>
        <dbReference type="ChEBI" id="CHEBI:29105"/>
    </ligand>
</feature>
<proteinExistence type="inferred from homology"/>
<dbReference type="GO" id="GO:0008270">
    <property type="term" value="F:zinc ion binding"/>
    <property type="evidence" value="ECO:0007669"/>
    <property type="project" value="UniProtKB-UniRule"/>
</dbReference>
<dbReference type="Pfam" id="PF05000">
    <property type="entry name" value="RNA_pol_Rpb1_4"/>
    <property type="match status" value="1"/>
</dbReference>
<dbReference type="GO" id="GO:0009507">
    <property type="term" value="C:chloroplast"/>
    <property type="evidence" value="ECO:0007669"/>
    <property type="project" value="UniProtKB-SubCell"/>
</dbReference>
<feature type="binding site" evidence="8">
    <location>
        <position position="361"/>
    </location>
    <ligand>
        <name>Zn(2+)</name>
        <dbReference type="ChEBI" id="CHEBI:29105"/>
    </ligand>
</feature>
<dbReference type="NCBIfam" id="TIGR02388">
    <property type="entry name" value="rpoC2_cyan"/>
    <property type="match status" value="1"/>
</dbReference>
<feature type="domain" description="RNA polymerase Rpb1" evidence="10">
    <location>
        <begin position="228"/>
        <end position="420"/>
    </location>
</feature>
<comment type="cofactor">
    <cofactor evidence="8">
        <name>Zn(2+)</name>
        <dbReference type="ChEBI" id="CHEBI:29105"/>
    </cofactor>
    <text evidence="8">Binds 1 Zn(2+) ion per subunit.</text>
</comment>
<evidence type="ECO:0000259" key="11">
    <source>
        <dbReference type="Pfam" id="PF05000"/>
    </source>
</evidence>
<dbReference type="Gene3D" id="1.10.132.30">
    <property type="match status" value="1"/>
</dbReference>
<dbReference type="InterPro" id="IPR007083">
    <property type="entry name" value="RNA_pol_Rpb1_4"/>
</dbReference>